<dbReference type="PANTHER" id="PTHR11669:SF8">
    <property type="entry name" value="DNA POLYMERASE III SUBUNIT DELTA"/>
    <property type="match status" value="1"/>
</dbReference>
<dbReference type="GO" id="GO:0003887">
    <property type="term" value="F:DNA-directed DNA polymerase activity"/>
    <property type="evidence" value="ECO:0007669"/>
    <property type="project" value="UniProtKB-EC"/>
</dbReference>
<dbReference type="SMART" id="SM00382">
    <property type="entry name" value="AAA"/>
    <property type="match status" value="1"/>
</dbReference>
<dbReference type="GO" id="GO:0009360">
    <property type="term" value="C:DNA polymerase III complex"/>
    <property type="evidence" value="ECO:0007669"/>
    <property type="project" value="TreeGrafter"/>
</dbReference>
<dbReference type="Proteomes" id="UP001060336">
    <property type="component" value="Chromosome"/>
</dbReference>
<protein>
    <submittedName>
        <fullName evidence="2">DNA polymerase III subunit delta</fullName>
        <ecNumber evidence="2">2.7.7.7</ecNumber>
    </submittedName>
</protein>
<dbReference type="Pfam" id="PF13177">
    <property type="entry name" value="DNA_pol3_delta2"/>
    <property type="match status" value="1"/>
</dbReference>
<dbReference type="SUPFAM" id="SSF52540">
    <property type="entry name" value="P-loop containing nucleoside triphosphate hydrolases"/>
    <property type="match status" value="1"/>
</dbReference>
<dbReference type="InterPro" id="IPR003593">
    <property type="entry name" value="AAA+_ATPase"/>
</dbReference>
<evidence type="ECO:0000313" key="3">
    <source>
        <dbReference type="Proteomes" id="UP001060336"/>
    </source>
</evidence>
<sequence length="372" mass="39632">MSEERSIPLPRESENLIGHEAAESAMAEAVASGKIPHAWLITGPSGIGKATLAYRFARHVLSGAGAADEGPGLFGDELPKTAVGMHVARENPVFAQVAAGSHPDMLVIERGYDEKRKKMRGEIVVDDVRQIGSFLRLTPSLGGWRVVVLDSADEMNRNAANAVLKLLEEPPRQALLLLVSHAPGRLLPTIRSRCRVLRLGPLSDAQVSELLKQHVPELDAATSETLVALSEGSIGRALSLAADGGIDALRELFKALGNYPQVSDLAVLELADRWTRAVKAEESDPFETGVGLLDWWLGRTARDAAAGEAPVDRIPGMGAAAERLAATLGPAGIADRRASITSMIGRGSRLSLDKRQMLVDAFQMLGPDHAAP</sequence>
<proteinExistence type="predicted"/>
<keyword evidence="2" id="KW-0808">Transferase</keyword>
<name>A0A9J7ASC4_9PROT</name>
<feature type="domain" description="AAA+ ATPase" evidence="1">
    <location>
        <begin position="35"/>
        <end position="202"/>
    </location>
</feature>
<gene>
    <name evidence="2" type="ORF">NUH88_00395</name>
</gene>
<dbReference type="EC" id="2.7.7.7" evidence="2"/>
<dbReference type="PANTHER" id="PTHR11669">
    <property type="entry name" value="REPLICATION FACTOR C / DNA POLYMERASE III GAMMA-TAU SUBUNIT"/>
    <property type="match status" value="1"/>
</dbReference>
<dbReference type="RefSeq" id="WP_257769239.1">
    <property type="nucleotide sequence ID" value="NZ_CP102480.1"/>
</dbReference>
<evidence type="ECO:0000313" key="2">
    <source>
        <dbReference type="EMBL" id="UUX50167.1"/>
    </source>
</evidence>
<dbReference type="InterPro" id="IPR027417">
    <property type="entry name" value="P-loop_NTPase"/>
</dbReference>
<dbReference type="Gene3D" id="3.40.50.300">
    <property type="entry name" value="P-loop containing nucleotide triphosphate hydrolases"/>
    <property type="match status" value="1"/>
</dbReference>
<accession>A0A9J7ASC4</accession>
<dbReference type="NCBIfam" id="NF005677">
    <property type="entry name" value="PRK07471.1"/>
    <property type="match status" value="1"/>
</dbReference>
<keyword evidence="2" id="KW-0548">Nucleotidyltransferase</keyword>
<dbReference type="KEGG" id="naci:NUH88_00395"/>
<keyword evidence="3" id="KW-1185">Reference proteome</keyword>
<dbReference type="EMBL" id="CP102480">
    <property type="protein sequence ID" value="UUX50167.1"/>
    <property type="molecule type" value="Genomic_DNA"/>
</dbReference>
<evidence type="ECO:0000259" key="1">
    <source>
        <dbReference type="SMART" id="SM00382"/>
    </source>
</evidence>
<dbReference type="GO" id="GO:0006261">
    <property type="term" value="P:DNA-templated DNA replication"/>
    <property type="evidence" value="ECO:0007669"/>
    <property type="project" value="TreeGrafter"/>
</dbReference>
<organism evidence="2 3">
    <name type="scientific">Nisaea acidiphila</name>
    <dbReference type="NCBI Taxonomy" id="1862145"/>
    <lineage>
        <taxon>Bacteria</taxon>
        <taxon>Pseudomonadati</taxon>
        <taxon>Pseudomonadota</taxon>
        <taxon>Alphaproteobacteria</taxon>
        <taxon>Rhodospirillales</taxon>
        <taxon>Thalassobaculaceae</taxon>
        <taxon>Nisaea</taxon>
    </lineage>
</organism>
<dbReference type="AlphaFoldDB" id="A0A9J7ASC4"/>
<dbReference type="InterPro" id="IPR050238">
    <property type="entry name" value="DNA_Rep/Repair_Clamp_Loader"/>
</dbReference>
<reference evidence="2" key="1">
    <citation type="submission" date="2022-08" db="EMBL/GenBank/DDBJ databases">
        <title>Nisaea acidiphila sp. nov., isolated from a marine algal debris and emended description of the genus Nisaea Urios et al. 2008.</title>
        <authorList>
            <person name="Kwon K."/>
        </authorList>
    </citation>
    <scope>NUCLEOTIDE SEQUENCE</scope>
    <source>
        <strain evidence="2">MEBiC11861</strain>
    </source>
</reference>